<proteinExistence type="predicted"/>
<feature type="region of interest" description="Disordered" evidence="1">
    <location>
        <begin position="228"/>
        <end position="265"/>
    </location>
</feature>
<feature type="domain" description="DUF7587" evidence="2">
    <location>
        <begin position="67"/>
        <end position="189"/>
    </location>
</feature>
<evidence type="ECO:0000313" key="4">
    <source>
        <dbReference type="Proteomes" id="UP000663297"/>
    </source>
</evidence>
<gene>
    <name evidence="3" type="ORF">HYE67_000719</name>
</gene>
<dbReference type="Proteomes" id="UP000663297">
    <property type="component" value="Chromosome 1"/>
</dbReference>
<reference evidence="3" key="1">
    <citation type="submission" date="2020-11" db="EMBL/GenBank/DDBJ databases">
        <title>The chromosome-scale genome resource for two endophytic Fusarium species: F. culmorum and F. pseudograminearum.</title>
        <authorList>
            <person name="Yuan Z."/>
        </authorList>
    </citation>
    <scope>NUCLEOTIDE SEQUENCE</scope>
    <source>
        <strain evidence="3">Class2-1B</strain>
    </source>
</reference>
<name>A0A7S8CYE8_FUSCU</name>
<dbReference type="InterPro" id="IPR056009">
    <property type="entry name" value="DUF7587"/>
</dbReference>
<feature type="compositionally biased region" description="Basic and acidic residues" evidence="1">
    <location>
        <begin position="256"/>
        <end position="265"/>
    </location>
</feature>
<dbReference type="AlphaFoldDB" id="A0A7S8CYE8"/>
<evidence type="ECO:0000313" key="3">
    <source>
        <dbReference type="EMBL" id="QPC58488.1"/>
    </source>
</evidence>
<evidence type="ECO:0000256" key="1">
    <source>
        <dbReference type="SAM" id="MobiDB-lite"/>
    </source>
</evidence>
<organism evidence="3 4">
    <name type="scientific">Fusarium culmorum</name>
    <dbReference type="NCBI Taxonomy" id="5516"/>
    <lineage>
        <taxon>Eukaryota</taxon>
        <taxon>Fungi</taxon>
        <taxon>Dikarya</taxon>
        <taxon>Ascomycota</taxon>
        <taxon>Pezizomycotina</taxon>
        <taxon>Sordariomycetes</taxon>
        <taxon>Hypocreomycetidae</taxon>
        <taxon>Hypocreales</taxon>
        <taxon>Nectriaceae</taxon>
        <taxon>Fusarium</taxon>
    </lineage>
</organism>
<evidence type="ECO:0000259" key="2">
    <source>
        <dbReference type="Pfam" id="PF24494"/>
    </source>
</evidence>
<dbReference type="EMBL" id="CP064747">
    <property type="protein sequence ID" value="QPC58488.1"/>
    <property type="molecule type" value="Genomic_DNA"/>
</dbReference>
<dbReference type="Pfam" id="PF24494">
    <property type="entry name" value="DUF7587"/>
    <property type="match status" value="1"/>
</dbReference>
<accession>A0A7S8CYE8</accession>
<protein>
    <recommendedName>
        <fullName evidence="2">DUF7587 domain-containing protein</fullName>
    </recommendedName>
</protein>
<sequence length="265" mass="30471">MQHIIPTVTNFVDPFQFWMGPVSSERPLRSWEAIAQGTVRRDLAGRPLLRTYDRMSGSPPDKSGDMYARAPDMPLRTSQARQSTLDTHIRNDEWIPTPYISFTSSPEALENFANFRRTRPYRKNQTIVVIDPMVRLEAHRPVINYGEGKRYYNIKVPYNLSQKELDSHYICLWEVRADEVVGHWSWDELSSKPNWYDDVVLPALKSFREKRRQYQVAEDLSSALSALGLNEPSTESSSDHVSSDEEVLESPNGSDPIRDGIRANL</sequence>